<evidence type="ECO:0000313" key="2">
    <source>
        <dbReference type="EMBL" id="KXU16403.1"/>
    </source>
</evidence>
<organism evidence="2 4">
    <name type="scientific">Streptococcus oralis</name>
    <dbReference type="NCBI Taxonomy" id="1303"/>
    <lineage>
        <taxon>Bacteria</taxon>
        <taxon>Bacillati</taxon>
        <taxon>Bacillota</taxon>
        <taxon>Bacilli</taxon>
        <taxon>Lactobacillales</taxon>
        <taxon>Streptococcaceae</taxon>
        <taxon>Streptococcus</taxon>
    </lineage>
</organism>
<evidence type="ECO:0000313" key="1">
    <source>
        <dbReference type="EMBL" id="KXT80136.1"/>
    </source>
</evidence>
<dbReference type="EMBL" id="LQNX01000068">
    <property type="protein sequence ID" value="KXT80136.1"/>
    <property type="molecule type" value="Genomic_DNA"/>
</dbReference>
<comment type="caution">
    <text evidence="2">The sequence shown here is derived from an EMBL/GenBank/DDBJ whole genome shotgun (WGS) entry which is preliminary data.</text>
</comment>
<dbReference type="PATRIC" id="fig|1303.78.peg.1725"/>
<dbReference type="Proteomes" id="UP000072989">
    <property type="component" value="Unassembled WGS sequence"/>
</dbReference>
<name>A0A139RNU7_STROR</name>
<dbReference type="Proteomes" id="UP000070678">
    <property type="component" value="Unassembled WGS sequence"/>
</dbReference>
<dbReference type="EMBL" id="LQZE01000077">
    <property type="protein sequence ID" value="KXU16403.1"/>
    <property type="molecule type" value="Genomic_DNA"/>
</dbReference>
<gene>
    <name evidence="1" type="ORF">SORDD15_01644</name>
    <name evidence="2" type="ORF">SORDD17_00384</name>
</gene>
<protein>
    <submittedName>
        <fullName evidence="2">Uncharacterized protein</fullName>
    </submittedName>
</protein>
<proteinExistence type="predicted"/>
<evidence type="ECO:0000313" key="4">
    <source>
        <dbReference type="Proteomes" id="UP000072989"/>
    </source>
</evidence>
<evidence type="ECO:0000313" key="3">
    <source>
        <dbReference type="Proteomes" id="UP000070678"/>
    </source>
</evidence>
<dbReference type="AlphaFoldDB" id="A0A139RNU7"/>
<reference evidence="3 4" key="1">
    <citation type="submission" date="2016-01" db="EMBL/GenBank/DDBJ databases">
        <title>Highly variable Streptococcus oralis are common among viridans streptococci isolated from primates.</title>
        <authorList>
            <person name="Denapaite D."/>
            <person name="Rieger M."/>
            <person name="Koendgen S."/>
            <person name="Brueckner R."/>
            <person name="Ochigava I."/>
            <person name="Kappeler P."/>
            <person name="Maetz-Rensing K."/>
            <person name="Leendertz F."/>
            <person name="Hakenbeck R."/>
        </authorList>
    </citation>
    <scope>NUCLEOTIDE SEQUENCE [LARGE SCALE GENOMIC DNA]</scope>
    <source>
        <strain evidence="1 3">DD15</strain>
        <strain evidence="2 4">DD17</strain>
    </source>
</reference>
<sequence>MKKTGSKLAKREAFKVEPIFLQGDIGAGEWIGEEYFF</sequence>
<accession>A0A139RNU7</accession>